<evidence type="ECO:0000256" key="6">
    <source>
        <dbReference type="ARBA" id="ARBA00022989"/>
    </source>
</evidence>
<feature type="transmembrane region" description="Helical" evidence="8">
    <location>
        <begin position="147"/>
        <end position="167"/>
    </location>
</feature>
<feature type="transmembrane region" description="Helical" evidence="8">
    <location>
        <begin position="112"/>
        <end position="135"/>
    </location>
</feature>
<dbReference type="KEGG" id="axl:AXY_00150"/>
<sequence length="364" mass="41982">MKVNSKLSSFEVFCLTNILISMVITDTTPSLIAQQTKNAFWYVPLISFISMLPPIIILLYLMHRYEAEHLVDLFEELLGGFFGKILGVMLFLLAFFIIAFEKRSYVGQIKILYFEQSPIVVIFALLTIVSIYGSIKGIKVIGYTAKLFLPFFLVSIAILIILIYPSIVPDQIFPIFGTGMSQVFREGFLKSSLFSSFILLLMMLPAVRKPKDFYKGGIIGLIISVIQIIFVFFIYTSFFDYNSIETTPFPFHEITQYVRIGDFFTNIETFFLFFWLLALFIRVILLLYLISWLFGAVFNITQFELLILPIGFLLMIIGLLPSNATIVESLYHDEYYDLLTIFMWAFPFLLLFSHFFKDKKGGSK</sequence>
<dbReference type="InterPro" id="IPR004761">
    <property type="entry name" value="Spore_GerAB"/>
</dbReference>
<reference evidence="9 10" key="1">
    <citation type="submission" date="2011-01" db="EMBL/GenBank/DDBJ databases">
        <title>Whole genome sequence of Amphibacillus xylinus NBRC 15112.</title>
        <authorList>
            <person name="Nakazawa H."/>
            <person name="Katano Y."/>
            <person name="Nakamura S."/>
            <person name="Sasagawa M."/>
            <person name="Fukada J."/>
            <person name="Arai T."/>
            <person name="Sasakura N."/>
            <person name="Mochizuki D."/>
            <person name="Hosoyama A."/>
            <person name="Harada K."/>
            <person name="Horikawa H."/>
            <person name="Kato Y."/>
            <person name="Harada T."/>
            <person name="Sasaki K."/>
            <person name="Sekiguchi M."/>
            <person name="Hodoyama M."/>
            <person name="Nishiko R."/>
            <person name="Narita H."/>
            <person name="Hanamaki A."/>
            <person name="Hata C."/>
            <person name="Konno Y."/>
            <person name="Niimura Y."/>
            <person name="Yamazaki S."/>
            <person name="Fujita N."/>
        </authorList>
    </citation>
    <scope>NUCLEOTIDE SEQUENCE [LARGE SCALE GENOMIC DNA]</scope>
    <source>
        <strain evidence="10">ATCC 51415 / DSM 6626 / JCM 7361 / LMG 17667 / NBRC 15112 / Ep01</strain>
    </source>
</reference>
<keyword evidence="5 8" id="KW-0812">Transmembrane</keyword>
<evidence type="ECO:0000256" key="1">
    <source>
        <dbReference type="ARBA" id="ARBA00004141"/>
    </source>
</evidence>
<comment type="similarity">
    <text evidence="2">Belongs to the amino acid-polyamine-organocation (APC) superfamily. Spore germination protein (SGP) (TC 2.A.3.9) family.</text>
</comment>
<evidence type="ECO:0000256" key="7">
    <source>
        <dbReference type="ARBA" id="ARBA00023136"/>
    </source>
</evidence>
<evidence type="ECO:0000313" key="9">
    <source>
        <dbReference type="EMBL" id="BAM46147.1"/>
    </source>
</evidence>
<dbReference type="GO" id="GO:0009847">
    <property type="term" value="P:spore germination"/>
    <property type="evidence" value="ECO:0007669"/>
    <property type="project" value="InterPro"/>
</dbReference>
<dbReference type="PANTHER" id="PTHR34975">
    <property type="entry name" value="SPORE GERMINATION PROTEIN A2"/>
    <property type="match status" value="1"/>
</dbReference>
<feature type="transmembrane region" description="Helical" evidence="8">
    <location>
        <begin position="338"/>
        <end position="356"/>
    </location>
</feature>
<feature type="transmembrane region" description="Helical" evidence="8">
    <location>
        <begin position="305"/>
        <end position="326"/>
    </location>
</feature>
<dbReference type="PANTHER" id="PTHR34975:SF2">
    <property type="entry name" value="SPORE GERMINATION PROTEIN A2"/>
    <property type="match status" value="1"/>
</dbReference>
<dbReference type="STRING" id="698758.AXY_00150"/>
<accession>K0IYT9</accession>
<dbReference type="GO" id="GO:0016020">
    <property type="term" value="C:membrane"/>
    <property type="evidence" value="ECO:0007669"/>
    <property type="project" value="UniProtKB-SubCell"/>
</dbReference>
<dbReference type="Pfam" id="PF03845">
    <property type="entry name" value="Spore_permease"/>
    <property type="match status" value="1"/>
</dbReference>
<evidence type="ECO:0000313" key="10">
    <source>
        <dbReference type="Proteomes" id="UP000006294"/>
    </source>
</evidence>
<dbReference type="NCBIfam" id="TIGR00912">
    <property type="entry name" value="2A0309"/>
    <property type="match status" value="1"/>
</dbReference>
<name>K0IYT9_AMPXN</name>
<feature type="transmembrane region" description="Helical" evidence="8">
    <location>
        <begin position="12"/>
        <end position="33"/>
    </location>
</feature>
<evidence type="ECO:0000256" key="5">
    <source>
        <dbReference type="ARBA" id="ARBA00022692"/>
    </source>
</evidence>
<evidence type="ECO:0000256" key="8">
    <source>
        <dbReference type="SAM" id="Phobius"/>
    </source>
</evidence>
<feature type="transmembrane region" description="Helical" evidence="8">
    <location>
        <begin position="272"/>
        <end position="298"/>
    </location>
</feature>
<dbReference type="EMBL" id="AP012050">
    <property type="protein sequence ID" value="BAM46147.1"/>
    <property type="molecule type" value="Genomic_DNA"/>
</dbReference>
<gene>
    <name evidence="9" type="ordered locus">AXY_00150</name>
</gene>
<keyword evidence="10" id="KW-1185">Reference proteome</keyword>
<dbReference type="AlphaFoldDB" id="K0IYT9"/>
<proteinExistence type="inferred from homology"/>
<feature type="transmembrane region" description="Helical" evidence="8">
    <location>
        <begin position="218"/>
        <end position="238"/>
    </location>
</feature>
<evidence type="ECO:0000256" key="3">
    <source>
        <dbReference type="ARBA" id="ARBA00022448"/>
    </source>
</evidence>
<protein>
    <submittedName>
        <fullName evidence="9">Putative spore germination protein</fullName>
    </submittedName>
</protein>
<evidence type="ECO:0000256" key="2">
    <source>
        <dbReference type="ARBA" id="ARBA00007998"/>
    </source>
</evidence>
<keyword evidence="6 8" id="KW-1133">Transmembrane helix</keyword>
<keyword evidence="3" id="KW-0813">Transport</keyword>
<dbReference type="RefSeq" id="WP_015008754.1">
    <property type="nucleotide sequence ID" value="NC_018704.1"/>
</dbReference>
<comment type="subcellular location">
    <subcellularLocation>
        <location evidence="1">Membrane</location>
        <topology evidence="1">Multi-pass membrane protein</topology>
    </subcellularLocation>
</comment>
<feature type="transmembrane region" description="Helical" evidence="8">
    <location>
        <begin position="39"/>
        <end position="61"/>
    </location>
</feature>
<keyword evidence="4" id="KW-0309">Germination</keyword>
<keyword evidence="7 8" id="KW-0472">Membrane</keyword>
<feature type="transmembrane region" description="Helical" evidence="8">
    <location>
        <begin position="81"/>
        <end position="100"/>
    </location>
</feature>
<dbReference type="Proteomes" id="UP000006294">
    <property type="component" value="Chromosome"/>
</dbReference>
<dbReference type="HOGENOM" id="CLU_047547_1_0_9"/>
<organism evidence="9 10">
    <name type="scientific">Amphibacillus xylanus (strain ATCC 51415 / DSM 6626 / JCM 7361 / LMG 17667 / NBRC 15112 / Ep01)</name>
    <dbReference type="NCBI Taxonomy" id="698758"/>
    <lineage>
        <taxon>Bacteria</taxon>
        <taxon>Bacillati</taxon>
        <taxon>Bacillota</taxon>
        <taxon>Bacilli</taxon>
        <taxon>Bacillales</taxon>
        <taxon>Bacillaceae</taxon>
        <taxon>Amphibacillus</taxon>
    </lineage>
</organism>
<feature type="transmembrane region" description="Helical" evidence="8">
    <location>
        <begin position="187"/>
        <end position="206"/>
    </location>
</feature>
<evidence type="ECO:0000256" key="4">
    <source>
        <dbReference type="ARBA" id="ARBA00022544"/>
    </source>
</evidence>
<dbReference type="OrthoDB" id="2081904at2"/>
<dbReference type="eggNOG" id="COG0531">
    <property type="taxonomic scope" value="Bacteria"/>
</dbReference>